<dbReference type="EMBL" id="HBFX01023312">
    <property type="protein sequence ID" value="CAD8959841.1"/>
    <property type="molecule type" value="Transcribed_RNA"/>
</dbReference>
<dbReference type="Pfam" id="PF07516">
    <property type="entry name" value="SecA_SW"/>
    <property type="match status" value="1"/>
</dbReference>
<dbReference type="InterPro" id="IPR020937">
    <property type="entry name" value="SecA_CS"/>
</dbReference>
<dbReference type="InterPro" id="IPR027417">
    <property type="entry name" value="P-loop_NTPase"/>
</dbReference>
<evidence type="ECO:0000256" key="9">
    <source>
        <dbReference type="ARBA" id="ARBA00023136"/>
    </source>
</evidence>
<dbReference type="Gene3D" id="1.10.3060.10">
    <property type="entry name" value="Helical scaffold and wing domains of SecA"/>
    <property type="match status" value="1"/>
</dbReference>
<dbReference type="Gene3D" id="3.90.1440.10">
    <property type="entry name" value="SecA, preprotein cross-linking domain"/>
    <property type="match status" value="1"/>
</dbReference>
<dbReference type="Pfam" id="PF01043">
    <property type="entry name" value="SecA_PP_bind"/>
    <property type="match status" value="1"/>
</dbReference>
<dbReference type="SUPFAM" id="SSF81767">
    <property type="entry name" value="Pre-protein crosslinking domain of SecA"/>
    <property type="match status" value="1"/>
</dbReference>
<sequence>MDDILEEAFAVVREASWRVLKLRHYDVQLVGGMALHDGLLAEMNTGEGKTLVASLASYLNALTGKGVHVVTVNDYLARRDSENIGQIHKFLGLTVGLIQAGQKPDERRRNYECDITYVTNSELGFDFLRDNLAMTPDEMVLGRPLNMCIVDEADSIMIDEARTPLIISEKTEAPVAKYANSAKIAAVLEEKVHYTVDEKSQSVVLTERGFGDVEKILNVEDLFNPKDPWSPYIINALKAKSLFKREVQYVKKGNEILIVDEFTGRVLEGRRWSNGLHQSVEAKEGISPSAETQTIASVTYQSFFRQFPKLSGMSGTAATEAAEFKDIYDLGVICIPTALPVARRDNADVTFRTQQGKWEAVMGDIARRHTKGQPILIGTTSIQASEQLHELLDKFEVPHELLNAKPENVDRESEIVAQAGRAFAITISTNMAGRGTDILLGGNAGFFAKKKVMQKLAPALVSKQNGLPPKDRMEIQTNPACVPLPDLSEGTQELIEKAAADAKAKVGSCPNMLEVEAMLAQAAESGPLEDGSHLVAIREAYQAAKAEFDKQCSGEKEDVMDLGGLHVIGTERHESRRIDAQLRGRSGRQGDPGSSRFFLALDDPIFRMFGGNSIDGLLKTLRVEENMPLEAKSVADSLDKVQQGVEEYFYGIRKEMFKYDEIVATQREALYTLRRNLVLADENDMSDSLEEYCLETVGEIAPNYLGKADPDLQGLMAKVKQFFEGIELDEATLAQGDDATKVAYLKTQARECLLRKEGGLDAVKDHFAFEIERYLTLTQVDNLWKQHLKDMDYLKQFVGLRSYKQIDPFEEYQQEGYELFQDMLAAVRRNTVYSFFQYKLQDETNKQKAKAGGKKKKKTKSKK</sequence>
<dbReference type="EMBL" id="HBFK01043413">
    <property type="protein sequence ID" value="CAD8759854.1"/>
    <property type="molecule type" value="Transcribed_RNA"/>
</dbReference>
<feature type="domain" description="Helicase ATP-binding" evidence="12">
    <location>
        <begin position="30"/>
        <end position="168"/>
    </location>
</feature>
<keyword evidence="4 10" id="KW-0547">Nucleotide-binding</keyword>
<feature type="domain" description="SecA family profile" evidence="13">
    <location>
        <begin position="1"/>
        <end position="630"/>
    </location>
</feature>
<dbReference type="SMART" id="SM00957">
    <property type="entry name" value="SecA_DEAD"/>
    <property type="match status" value="1"/>
</dbReference>
<feature type="compositionally biased region" description="Basic residues" evidence="11">
    <location>
        <begin position="847"/>
        <end position="863"/>
    </location>
</feature>
<dbReference type="FunFam" id="3.90.1440.10:FF:000003">
    <property type="entry name" value="Preprotein translocase SecA subunit"/>
    <property type="match status" value="1"/>
</dbReference>
<dbReference type="InterPro" id="IPR036670">
    <property type="entry name" value="SecA_X-link_sf"/>
</dbReference>
<dbReference type="GO" id="GO:0006605">
    <property type="term" value="P:protein targeting"/>
    <property type="evidence" value="ECO:0007669"/>
    <property type="project" value="InterPro"/>
</dbReference>
<name>A0A6T8PR52_HEMAN</name>
<dbReference type="InterPro" id="IPR011115">
    <property type="entry name" value="SecA_DEAD"/>
</dbReference>
<evidence type="ECO:0000256" key="5">
    <source>
        <dbReference type="ARBA" id="ARBA00022840"/>
    </source>
</evidence>
<comment type="subcellular location">
    <subcellularLocation>
        <location evidence="1">Membrane</location>
        <topology evidence="1">Peripheral membrane protein</topology>
    </subcellularLocation>
</comment>
<keyword evidence="8 10" id="KW-0811">Translocation</keyword>
<dbReference type="PANTHER" id="PTHR30612">
    <property type="entry name" value="SECA INNER MEMBRANE COMPONENT OF SEC PROTEIN SECRETION SYSTEM"/>
    <property type="match status" value="1"/>
</dbReference>
<evidence type="ECO:0000256" key="10">
    <source>
        <dbReference type="RuleBase" id="RU003874"/>
    </source>
</evidence>
<dbReference type="InterPro" id="IPR014018">
    <property type="entry name" value="SecA_motor_DEAD"/>
</dbReference>
<evidence type="ECO:0000259" key="12">
    <source>
        <dbReference type="PROSITE" id="PS51192"/>
    </source>
</evidence>
<evidence type="ECO:0000313" key="15">
    <source>
        <dbReference type="EMBL" id="CAD8959841.1"/>
    </source>
</evidence>
<dbReference type="InterPro" id="IPR036266">
    <property type="entry name" value="SecA_Wing/Scaffold_sf"/>
</dbReference>
<dbReference type="Pfam" id="PF07517">
    <property type="entry name" value="SecA_DEAD"/>
    <property type="match status" value="1"/>
</dbReference>
<dbReference type="GO" id="GO:0005524">
    <property type="term" value="F:ATP binding"/>
    <property type="evidence" value="ECO:0007669"/>
    <property type="project" value="UniProtKB-KW"/>
</dbReference>
<protein>
    <recommendedName>
        <fullName evidence="10">Protein translocase subunit SecA</fullName>
    </recommendedName>
</protein>
<evidence type="ECO:0000256" key="11">
    <source>
        <dbReference type="SAM" id="MobiDB-lite"/>
    </source>
</evidence>
<feature type="region of interest" description="Disordered" evidence="11">
    <location>
        <begin position="844"/>
        <end position="863"/>
    </location>
</feature>
<dbReference type="InterPro" id="IPR011130">
    <property type="entry name" value="SecA_preprotein_X-link_dom"/>
</dbReference>
<evidence type="ECO:0000256" key="1">
    <source>
        <dbReference type="ARBA" id="ARBA00004170"/>
    </source>
</evidence>
<evidence type="ECO:0000259" key="13">
    <source>
        <dbReference type="PROSITE" id="PS51196"/>
    </source>
</evidence>
<dbReference type="PANTHER" id="PTHR30612:SF0">
    <property type="entry name" value="CHLOROPLAST PROTEIN-TRANSPORTING ATPASE"/>
    <property type="match status" value="1"/>
</dbReference>
<dbReference type="InterPro" id="IPR000185">
    <property type="entry name" value="SecA"/>
</dbReference>
<evidence type="ECO:0000256" key="2">
    <source>
        <dbReference type="ARBA" id="ARBA00007650"/>
    </source>
</evidence>
<dbReference type="PROSITE" id="PS51192">
    <property type="entry name" value="HELICASE_ATP_BIND_1"/>
    <property type="match status" value="1"/>
</dbReference>
<keyword evidence="5 10" id="KW-0067">ATP-binding</keyword>
<organism evidence="14">
    <name type="scientific">Hemiselmis andersenii</name>
    <name type="common">Cryptophyte alga</name>
    <dbReference type="NCBI Taxonomy" id="464988"/>
    <lineage>
        <taxon>Eukaryota</taxon>
        <taxon>Cryptophyceae</taxon>
        <taxon>Cryptomonadales</taxon>
        <taxon>Hemiselmidaceae</taxon>
        <taxon>Hemiselmis</taxon>
    </lineage>
</organism>
<reference evidence="14" key="1">
    <citation type="submission" date="2021-01" db="EMBL/GenBank/DDBJ databases">
        <authorList>
            <person name="Corre E."/>
            <person name="Pelletier E."/>
            <person name="Niang G."/>
            <person name="Scheremetjew M."/>
            <person name="Finn R."/>
            <person name="Kale V."/>
            <person name="Holt S."/>
            <person name="Cochrane G."/>
            <person name="Meng A."/>
            <person name="Brown T."/>
            <person name="Cohen L."/>
        </authorList>
    </citation>
    <scope>NUCLEOTIDE SEQUENCE</scope>
    <source>
        <strain evidence="14">CCMP441</strain>
        <strain evidence="15">CCMP644</strain>
    </source>
</reference>
<dbReference type="GO" id="GO:0006886">
    <property type="term" value="P:intracellular protein transport"/>
    <property type="evidence" value="ECO:0007669"/>
    <property type="project" value="InterPro"/>
</dbReference>
<dbReference type="Pfam" id="PF21090">
    <property type="entry name" value="P-loop_SecA"/>
    <property type="match status" value="1"/>
</dbReference>
<dbReference type="InterPro" id="IPR011116">
    <property type="entry name" value="SecA_Wing/Scaffold"/>
</dbReference>
<dbReference type="HAMAP" id="MF_01382">
    <property type="entry name" value="SecA"/>
    <property type="match status" value="1"/>
</dbReference>
<keyword evidence="6 10" id="KW-0653">Protein transport</keyword>
<dbReference type="InterPro" id="IPR014001">
    <property type="entry name" value="Helicase_ATP-bd"/>
</dbReference>
<evidence type="ECO:0000256" key="4">
    <source>
        <dbReference type="ARBA" id="ARBA00022741"/>
    </source>
</evidence>
<dbReference type="PROSITE" id="PS01312">
    <property type="entry name" value="SECA"/>
    <property type="match status" value="1"/>
</dbReference>
<dbReference type="PRINTS" id="PR00906">
    <property type="entry name" value="SECA"/>
</dbReference>
<proteinExistence type="inferred from homology"/>
<dbReference type="AlphaFoldDB" id="A0A6T8PR52"/>
<evidence type="ECO:0000256" key="7">
    <source>
        <dbReference type="ARBA" id="ARBA00022967"/>
    </source>
</evidence>
<dbReference type="SUPFAM" id="SSF52540">
    <property type="entry name" value="P-loop containing nucleoside triphosphate hydrolases"/>
    <property type="match status" value="2"/>
</dbReference>
<keyword evidence="9" id="KW-0472">Membrane</keyword>
<dbReference type="SUPFAM" id="SSF81886">
    <property type="entry name" value="Helical scaffold and wing domains of SecA"/>
    <property type="match status" value="1"/>
</dbReference>
<evidence type="ECO:0000313" key="14">
    <source>
        <dbReference type="EMBL" id="CAD8759854.1"/>
    </source>
</evidence>
<dbReference type="SMART" id="SM00958">
    <property type="entry name" value="SecA_PP_bind"/>
    <property type="match status" value="1"/>
</dbReference>
<evidence type="ECO:0000256" key="3">
    <source>
        <dbReference type="ARBA" id="ARBA00022448"/>
    </source>
</evidence>
<comment type="similarity">
    <text evidence="2 10">Belongs to the SecA family.</text>
</comment>
<keyword evidence="3 10" id="KW-0813">Transport</keyword>
<evidence type="ECO:0000256" key="8">
    <source>
        <dbReference type="ARBA" id="ARBA00023010"/>
    </source>
</evidence>
<dbReference type="GO" id="GO:0016020">
    <property type="term" value="C:membrane"/>
    <property type="evidence" value="ECO:0007669"/>
    <property type="project" value="UniProtKB-SubCell"/>
</dbReference>
<dbReference type="GO" id="GO:0017038">
    <property type="term" value="P:protein import"/>
    <property type="evidence" value="ECO:0007669"/>
    <property type="project" value="InterPro"/>
</dbReference>
<gene>
    <name evidence="15" type="ORF">HAND00432_LOCUS14173</name>
    <name evidence="14" type="ORF">HAND1043_LOCUS26368</name>
</gene>
<dbReference type="NCBIfam" id="TIGR00963">
    <property type="entry name" value="secA"/>
    <property type="match status" value="1"/>
</dbReference>
<evidence type="ECO:0000256" key="6">
    <source>
        <dbReference type="ARBA" id="ARBA00022927"/>
    </source>
</evidence>
<dbReference type="InterPro" id="IPR044722">
    <property type="entry name" value="SecA_SF2_C"/>
</dbReference>
<keyword evidence="7" id="KW-1278">Translocase</keyword>
<accession>A0A6T8PR52</accession>
<dbReference type="PROSITE" id="PS51196">
    <property type="entry name" value="SECA_MOTOR_DEAD"/>
    <property type="match status" value="1"/>
</dbReference>
<dbReference type="Gene3D" id="3.40.50.300">
    <property type="entry name" value="P-loop containing nucleotide triphosphate hydrolases"/>
    <property type="match status" value="2"/>
</dbReference>
<dbReference type="CDD" id="cd17928">
    <property type="entry name" value="DEXDc_SecA"/>
    <property type="match status" value="1"/>
</dbReference>
<dbReference type="CDD" id="cd18803">
    <property type="entry name" value="SF2_C_secA"/>
    <property type="match status" value="1"/>
</dbReference>